<protein>
    <submittedName>
        <fullName evidence="2">Acriflavine resistance protein B</fullName>
    </submittedName>
</protein>
<dbReference type="Gene3D" id="3.30.70.1440">
    <property type="entry name" value="Multidrug efflux transporter AcrB pore domain"/>
    <property type="match status" value="1"/>
</dbReference>
<reference evidence="2 3" key="1">
    <citation type="submission" date="2016-05" db="EMBL/GenBank/DDBJ databases">
        <title>Complete Genome and Methylome Analysis of Psychrotrophic Bacterial Isolates from Antarctic Lake Untersee.</title>
        <authorList>
            <person name="Fomenkov A."/>
            <person name="Akimov V.N."/>
            <person name="Vasilyeva L.V."/>
            <person name="Andersen D."/>
            <person name="Vincze T."/>
            <person name="Roberts R.J."/>
        </authorList>
    </citation>
    <scope>NUCLEOTIDE SEQUENCE [LARGE SCALE GENOMIC DNA]</scope>
    <source>
        <strain evidence="2 3">U14-5</strain>
    </source>
</reference>
<dbReference type="SUPFAM" id="SSF82714">
    <property type="entry name" value="Multidrug efflux transporter AcrB TolC docking domain, DN and DC subdomains"/>
    <property type="match status" value="2"/>
</dbReference>
<evidence type="ECO:0000313" key="3">
    <source>
        <dbReference type="Proteomes" id="UP000185494"/>
    </source>
</evidence>
<dbReference type="SUPFAM" id="SSF82866">
    <property type="entry name" value="Multidrug efflux transporter AcrB transmembrane domain"/>
    <property type="match status" value="2"/>
</dbReference>
<feature type="transmembrane region" description="Helical" evidence="1">
    <location>
        <begin position="958"/>
        <end position="980"/>
    </location>
</feature>
<dbReference type="Gene3D" id="3.30.2090.10">
    <property type="entry name" value="Multidrug efflux transporter AcrB TolC docking domain, DN and DC subdomains"/>
    <property type="match status" value="2"/>
</dbReference>
<accession>A0A1L7ABM2</accession>
<dbReference type="Gene3D" id="3.30.70.1430">
    <property type="entry name" value="Multidrug efflux transporter AcrB pore domain"/>
    <property type="match status" value="2"/>
</dbReference>
<dbReference type="PANTHER" id="PTHR32063:SF78">
    <property type="entry name" value="ACRB_ACRD_ACRF FAMILY PROTEIN"/>
    <property type="match status" value="1"/>
</dbReference>
<dbReference type="Gene3D" id="3.30.70.1320">
    <property type="entry name" value="Multidrug efflux transporter AcrB pore domain like"/>
    <property type="match status" value="1"/>
</dbReference>
<keyword evidence="1" id="KW-0472">Membrane</keyword>
<dbReference type="PRINTS" id="PR00702">
    <property type="entry name" value="ACRIFLAVINRP"/>
</dbReference>
<feature type="transmembrane region" description="Helical" evidence="1">
    <location>
        <begin position="986"/>
        <end position="1012"/>
    </location>
</feature>
<feature type="transmembrane region" description="Helical" evidence="1">
    <location>
        <begin position="361"/>
        <end position="382"/>
    </location>
</feature>
<dbReference type="Pfam" id="PF00873">
    <property type="entry name" value="ACR_tran"/>
    <property type="match status" value="1"/>
</dbReference>
<dbReference type="EMBL" id="CP015583">
    <property type="protein sequence ID" value="APT56182.1"/>
    <property type="molecule type" value="Genomic_DNA"/>
</dbReference>
<dbReference type="RefSeq" id="WP_075797134.1">
    <property type="nucleotide sequence ID" value="NZ_CP015583.1"/>
</dbReference>
<dbReference type="PANTHER" id="PTHR32063">
    <property type="match status" value="1"/>
</dbReference>
<feature type="transmembrane region" description="Helical" evidence="1">
    <location>
        <begin position="337"/>
        <end position="354"/>
    </location>
</feature>
<dbReference type="GO" id="GO:0042910">
    <property type="term" value="F:xenobiotic transmembrane transporter activity"/>
    <property type="evidence" value="ECO:0007669"/>
    <property type="project" value="TreeGrafter"/>
</dbReference>
<sequence length="1032" mass="109968">MFSISAPFIRRPIATFLLAVGMMLAGVVAFVKLPVSAMPRVDLPTIFVQVSQPGANPETLAATVIAPLERQIGAVAGITEMTSFSSTGTGNIIIQFDISRTQESAARDVQAAVNAARQDLPSGLPNPPSVRKINPADAPVMILALTSDTLTQSALYDVADSIVAQRLSQVDGVAQVQVGGADQPAVRVAVNPDAVAAAGVSLEDVRTAISNANVTQANGLIDGPEQAASIGLNSRLLRARDFQTLIVKATDKGVVRLSAIARVTDGSRNRRQAGFFDSRPSVLLQVYKQADANVLEVVDGVRAMEPQLLGWVPGGVQVNVQSDRSGTIRASVEEVEFTLLLSIGLVIGVVAVFLRRLSSILAASAAVPLSLLATLVVMWFLGYSLNNFSLMALTIAVGFVVDDAIVMIENVSRLRERGMGPVEAALEGAREIGFTIVSITVSLVAVFLPLLAMGGVVGRIFREFSVTLAVAVLVSGVLSLTLTPMITAHFGGAGPEHPPGLLARGFERALDALIGFYLRTLRVVLHFRRTALLATIGFVALTIWLYMVVPKSFFPEQDTGLIQGSSQAAPDTSFDRMLGLQQRVGEIIAADPAVASIGTTIGSGFNGGTNSGSIFIQLKPREERNVTAAQVIDRLRAPLSRIPGVNVFMRSQQDLFIGGRGGNAQYSYVMLGTDIGELRDWTENMVRKLRTVPGITDVSSDQESAGLVERLIIDRDAAARLGVGVEDISSAFNNAFAQRQVSTIYMSRNQYRVVLEITPSLQQSATQFDRVFVPGRDGPVPLLSVAKVRRETAPLRVTHRSQFPATTITFNLAEGISLSQAQALVAQAEREIMLPAGIRTQYGGNAAAFQDFESSQPLLILAALVSIYIVLGVLYESYIHPLTILSTLPTAGLGALLALLVTGTSFSVVALIGVILLMGIVKKNAIMLVDFALSHEREEGASSEESILAACRDRFRPILMTTLAALFGALPLALGSGVGAELRQPLGISIIGGLILSQLLTLYTTPVIYLALDRWRLRGRRDPGPARLHPAE</sequence>
<dbReference type="SUPFAM" id="SSF82693">
    <property type="entry name" value="Multidrug efflux transporter AcrB pore domain, PN1, PN2, PC1 and PC2 subdomains"/>
    <property type="match status" value="3"/>
</dbReference>
<evidence type="ECO:0000313" key="2">
    <source>
        <dbReference type="EMBL" id="APT56182.1"/>
    </source>
</evidence>
<dbReference type="Gene3D" id="1.20.1640.10">
    <property type="entry name" value="Multidrug efflux transporter AcrB transmembrane domain"/>
    <property type="match status" value="2"/>
</dbReference>
<organism evidence="2 3">
    <name type="scientific">Roseomonas gilardii</name>
    <dbReference type="NCBI Taxonomy" id="257708"/>
    <lineage>
        <taxon>Bacteria</taxon>
        <taxon>Pseudomonadati</taxon>
        <taxon>Pseudomonadota</taxon>
        <taxon>Alphaproteobacteria</taxon>
        <taxon>Acetobacterales</taxon>
        <taxon>Roseomonadaceae</taxon>
        <taxon>Roseomonas</taxon>
    </lineage>
</organism>
<feature type="transmembrane region" description="Helical" evidence="1">
    <location>
        <begin position="432"/>
        <end position="452"/>
    </location>
</feature>
<feature type="transmembrane region" description="Helical" evidence="1">
    <location>
        <begin position="464"/>
        <end position="488"/>
    </location>
</feature>
<dbReference type="STRING" id="257708.RGI145_02690"/>
<dbReference type="AlphaFoldDB" id="A0A1L7ABM2"/>
<feature type="transmembrane region" description="Helical" evidence="1">
    <location>
        <begin position="531"/>
        <end position="549"/>
    </location>
</feature>
<evidence type="ECO:0000256" key="1">
    <source>
        <dbReference type="SAM" id="Phobius"/>
    </source>
</evidence>
<proteinExistence type="predicted"/>
<dbReference type="InterPro" id="IPR001036">
    <property type="entry name" value="Acrflvin-R"/>
</dbReference>
<dbReference type="KEGG" id="rgi:RGI145_02690"/>
<feature type="transmembrane region" description="Helical" evidence="1">
    <location>
        <begin position="858"/>
        <end position="875"/>
    </location>
</feature>
<dbReference type="Proteomes" id="UP000185494">
    <property type="component" value="Chromosome 1"/>
</dbReference>
<keyword evidence="1" id="KW-1133">Transmembrane helix</keyword>
<feature type="transmembrane region" description="Helical" evidence="1">
    <location>
        <begin position="895"/>
        <end position="921"/>
    </location>
</feature>
<dbReference type="InterPro" id="IPR027463">
    <property type="entry name" value="AcrB_DN_DC_subdom"/>
</dbReference>
<keyword evidence="1" id="KW-0812">Transmembrane</keyword>
<gene>
    <name evidence="2" type="ORF">RGI145_02690</name>
</gene>
<dbReference type="eggNOG" id="COG0841">
    <property type="taxonomic scope" value="Bacteria"/>
</dbReference>
<name>A0A1L7ABM2_9PROT</name>
<dbReference type="GO" id="GO:0005886">
    <property type="term" value="C:plasma membrane"/>
    <property type="evidence" value="ECO:0007669"/>
    <property type="project" value="TreeGrafter"/>
</dbReference>